<dbReference type="InterPro" id="IPR003265">
    <property type="entry name" value="HhH-GPD_domain"/>
</dbReference>
<dbReference type="SUPFAM" id="SSF48150">
    <property type="entry name" value="DNA-glycosylase"/>
    <property type="match status" value="1"/>
</dbReference>
<dbReference type="GO" id="GO:0008725">
    <property type="term" value="F:DNA-3-methyladenine glycosylase activity"/>
    <property type="evidence" value="ECO:0007669"/>
    <property type="project" value="TreeGrafter"/>
</dbReference>
<dbReference type="RefSeq" id="WP_020851776.1">
    <property type="nucleotide sequence ID" value="NZ_CP006696.1"/>
</dbReference>
<gene>
    <name evidence="6" type="ORF">D934_04105</name>
</gene>
<comment type="catalytic activity">
    <reaction evidence="1">
        <text>Hydrolysis of alkylated DNA, releasing 3-methyladenine, 3-methylguanine, 7-methylguanine and 7-methyladenine.</text>
        <dbReference type="EC" id="3.2.2.21"/>
    </reaction>
</comment>
<name>A0A060H275_XYLFS</name>
<dbReference type="GO" id="GO:0006285">
    <property type="term" value="P:base-excision repair, AP site formation"/>
    <property type="evidence" value="ECO:0007669"/>
    <property type="project" value="TreeGrafter"/>
</dbReference>
<dbReference type="AlphaFoldDB" id="A0A060H275"/>
<proteinExistence type="predicted"/>
<keyword evidence="4" id="KW-0234">DNA repair</keyword>
<dbReference type="CDD" id="cd00056">
    <property type="entry name" value="ENDO3c"/>
    <property type="match status" value="1"/>
</dbReference>
<dbReference type="HOGENOM" id="CLU_000445_72_5_6"/>
<dbReference type="EC" id="3.2.2.21" evidence="2"/>
<dbReference type="Pfam" id="PF00730">
    <property type="entry name" value="HhH-GPD"/>
    <property type="match status" value="1"/>
</dbReference>
<dbReference type="PATRIC" id="fig|155920.8.peg.990"/>
<sequence length="226" mass="25400">MAWYPRGFDVMAAYDYLYHCDPGLSGWMQRLGPLPALRRWRQPFNVVDALARAILFQQLSGKAASTIVARIEAVIGSTCLYAETLACIDDACLRACGVSSNKILALRDLTRREVAGELPSVWQMGSMHHNTIVEKLIPIRGIGRWTVEMMLIFRLGRPDVLPVDDLGVRKGIQRVDSLAFVPTPKALCTRGECWAPYRTYAGLYLWRIADFHEGEGEVISDRSQDE</sequence>
<evidence type="ECO:0000259" key="5">
    <source>
        <dbReference type="SMART" id="SM00478"/>
    </source>
</evidence>
<dbReference type="Gene3D" id="1.10.340.30">
    <property type="entry name" value="Hypothetical protein, domain 2"/>
    <property type="match status" value="1"/>
</dbReference>
<dbReference type="PANTHER" id="PTHR43003:SF5">
    <property type="entry name" value="DNA-3-METHYLADENINE GLYCOSYLASE"/>
    <property type="match status" value="1"/>
</dbReference>
<dbReference type="GO" id="GO:0032993">
    <property type="term" value="C:protein-DNA complex"/>
    <property type="evidence" value="ECO:0007669"/>
    <property type="project" value="TreeGrafter"/>
</dbReference>
<dbReference type="Proteomes" id="UP000027215">
    <property type="component" value="Chromosome"/>
</dbReference>
<dbReference type="GO" id="GO:0005737">
    <property type="term" value="C:cytoplasm"/>
    <property type="evidence" value="ECO:0007669"/>
    <property type="project" value="TreeGrafter"/>
</dbReference>
<feature type="domain" description="HhH-GPD" evidence="5">
    <location>
        <begin position="55"/>
        <end position="210"/>
    </location>
</feature>
<evidence type="ECO:0000256" key="1">
    <source>
        <dbReference type="ARBA" id="ARBA00000086"/>
    </source>
</evidence>
<dbReference type="InterPro" id="IPR051912">
    <property type="entry name" value="Alkylbase_DNA_Glycosylase/TA"/>
</dbReference>
<dbReference type="PANTHER" id="PTHR43003">
    <property type="entry name" value="DNA-3-METHYLADENINE GLYCOSYLASE"/>
    <property type="match status" value="1"/>
</dbReference>
<organism evidence="6 7">
    <name type="scientific">Xylella fastidiosa subsp. sandyi Ann-1</name>
    <dbReference type="NCBI Taxonomy" id="155920"/>
    <lineage>
        <taxon>Bacteria</taxon>
        <taxon>Pseudomonadati</taxon>
        <taxon>Pseudomonadota</taxon>
        <taxon>Gammaproteobacteria</taxon>
        <taxon>Lysobacterales</taxon>
        <taxon>Lysobacteraceae</taxon>
        <taxon>Xylella</taxon>
    </lineage>
</organism>
<reference evidence="6 7" key="1">
    <citation type="submission" date="2013-08" db="EMBL/GenBank/DDBJ databases">
        <authorList>
            <person name="Stouthamer R."/>
            <person name="Nunney L."/>
        </authorList>
    </citation>
    <scope>NUCLEOTIDE SEQUENCE [LARGE SCALE GENOMIC DNA]</scope>
    <source>
        <strain evidence="7">ann-1</strain>
    </source>
</reference>
<evidence type="ECO:0000313" key="7">
    <source>
        <dbReference type="Proteomes" id="UP000027215"/>
    </source>
</evidence>
<dbReference type="Gene3D" id="1.10.1670.40">
    <property type="match status" value="1"/>
</dbReference>
<dbReference type="InterPro" id="IPR011257">
    <property type="entry name" value="DNA_glycosylase"/>
</dbReference>
<dbReference type="GO" id="GO:0006307">
    <property type="term" value="P:DNA alkylation repair"/>
    <property type="evidence" value="ECO:0007669"/>
    <property type="project" value="TreeGrafter"/>
</dbReference>
<evidence type="ECO:0000256" key="3">
    <source>
        <dbReference type="ARBA" id="ARBA00022763"/>
    </source>
</evidence>
<dbReference type="SMART" id="SM00478">
    <property type="entry name" value="ENDO3c"/>
    <property type="match status" value="1"/>
</dbReference>
<dbReference type="EMBL" id="CP006696">
    <property type="protein sequence ID" value="AIC09668.1"/>
    <property type="molecule type" value="Genomic_DNA"/>
</dbReference>
<accession>A0A060H275</accession>
<evidence type="ECO:0000313" key="6">
    <source>
        <dbReference type="EMBL" id="AIC09668.1"/>
    </source>
</evidence>
<protein>
    <recommendedName>
        <fullName evidence="2">DNA-3-methyladenine glycosylase II</fullName>
        <ecNumber evidence="2">3.2.2.21</ecNumber>
    </recommendedName>
</protein>
<dbReference type="KEGG" id="xfs:D934_04105"/>
<evidence type="ECO:0000256" key="2">
    <source>
        <dbReference type="ARBA" id="ARBA00012000"/>
    </source>
</evidence>
<keyword evidence="3" id="KW-0227">DNA damage</keyword>
<dbReference type="GO" id="GO:0032131">
    <property type="term" value="F:alkylated DNA binding"/>
    <property type="evidence" value="ECO:0007669"/>
    <property type="project" value="TreeGrafter"/>
</dbReference>
<evidence type="ECO:0000256" key="4">
    <source>
        <dbReference type="ARBA" id="ARBA00023204"/>
    </source>
</evidence>
<dbReference type="GO" id="GO:0043916">
    <property type="term" value="F:DNA-7-methylguanine glycosylase activity"/>
    <property type="evidence" value="ECO:0007669"/>
    <property type="project" value="TreeGrafter"/>
</dbReference>